<name>I3XS68_DESAM</name>
<protein>
    <submittedName>
        <fullName evidence="1">Uncharacterized protein</fullName>
    </submittedName>
</protein>
<evidence type="ECO:0000313" key="1">
    <source>
        <dbReference type="EMBL" id="AFL66792.1"/>
    </source>
</evidence>
<proteinExistence type="predicted"/>
<dbReference type="EMBL" id="CP003321">
    <property type="protein sequence ID" value="AFL66792.1"/>
    <property type="molecule type" value="Genomic_DNA"/>
</dbReference>
<dbReference type="eggNOG" id="arCOG08858">
    <property type="taxonomic scope" value="Archaea"/>
</dbReference>
<dbReference type="GeneID" id="13061280"/>
<evidence type="ECO:0000313" key="2">
    <source>
        <dbReference type="Proteomes" id="UP000006175"/>
    </source>
</evidence>
<dbReference type="HOGENOM" id="CLU_108526_0_0_2"/>
<gene>
    <name evidence="1" type="ORF">Desfe_0904</name>
</gene>
<dbReference type="Proteomes" id="UP000006175">
    <property type="component" value="Chromosome"/>
</dbReference>
<dbReference type="OrthoDB" id="17990at2157"/>
<reference evidence="1 2" key="1">
    <citation type="journal article" date="2012" name="J. Bacteriol.">
        <title>Complete Genome Sequence of Desulfurococcus fermentans, a Hyperthermophilic Cellulolytic Crenarchaeon Isolated from a Freshwater Hot Spring in Kamchatka, Russia.</title>
        <authorList>
            <person name="Susanti D."/>
            <person name="Johnson E.F."/>
            <person name="Rodriguez J.R."/>
            <person name="Anderson I."/>
            <person name="Perevalova A.A."/>
            <person name="Kyrpides N."/>
            <person name="Lucas S."/>
            <person name="Han J."/>
            <person name="Lapidus A."/>
            <person name="Cheng J.F."/>
            <person name="Goodwin L."/>
            <person name="Pitluck S."/>
            <person name="Mavrommatis K."/>
            <person name="Peters L."/>
            <person name="Land M.L."/>
            <person name="Hauser L."/>
            <person name="Gopalan V."/>
            <person name="Chan P.P."/>
            <person name="Lowe T.M."/>
            <person name="Atomi H."/>
            <person name="Bonch-Osmolovskaya E.A."/>
            <person name="Woyke T."/>
            <person name="Mukhopadhyay B."/>
        </authorList>
    </citation>
    <scope>NUCLEOTIDE SEQUENCE [LARGE SCALE GENOMIC DNA]</scope>
    <source>
        <strain evidence="1 2">DSM 16532</strain>
    </source>
</reference>
<sequence precursor="true">MKALNTVMGLALAGLAILALGTAVAMWYETLLVNTYVETGEVKVAWVDWQCSDTGSDPQLPESNFHNDEGKDVAQCIVEPEVYDEDENVVKVNITLVNAYPGYNPVITLTVENIGTIPVKLLNYSFNGGYDNQALNVIITVPEDTQLHSGGTHDITINITVLQTASEDSTYSFELEFTYAQWNEVP</sequence>
<keyword evidence="2" id="KW-1185">Reference proteome</keyword>
<dbReference type="AlphaFoldDB" id="I3XS68"/>
<dbReference type="RefSeq" id="WP_014767692.1">
    <property type="nucleotide sequence ID" value="NC_018001.1"/>
</dbReference>
<dbReference type="KEGG" id="dfd:Desfe_0904"/>
<accession>I3XS68</accession>
<organism evidence="1 2">
    <name type="scientific">Desulfurococcus amylolyticus DSM 16532</name>
    <dbReference type="NCBI Taxonomy" id="768672"/>
    <lineage>
        <taxon>Archaea</taxon>
        <taxon>Thermoproteota</taxon>
        <taxon>Thermoprotei</taxon>
        <taxon>Desulfurococcales</taxon>
        <taxon>Desulfurococcaceae</taxon>
        <taxon>Desulfurococcus</taxon>
    </lineage>
</organism>